<reference evidence="3 4" key="1">
    <citation type="submission" date="2016-03" db="EMBL/GenBank/DDBJ databases">
        <authorList>
            <person name="Heylen K."/>
            <person name="De Vos P."/>
            <person name="Vekeman B."/>
        </authorList>
    </citation>
    <scope>NUCLEOTIDE SEQUENCE [LARGE SCALE GENOMIC DNA]</scope>
    <source>
        <strain evidence="3 4">R-49807</strain>
    </source>
</reference>
<evidence type="ECO:0000313" key="3">
    <source>
        <dbReference type="EMBL" id="OAI28140.1"/>
    </source>
</evidence>
<evidence type="ECO:0000256" key="1">
    <source>
        <dbReference type="SAM" id="Phobius"/>
    </source>
</evidence>
<dbReference type="EMBL" id="LUUL01000059">
    <property type="protein sequence ID" value="OAI28140.1"/>
    <property type="molecule type" value="Genomic_DNA"/>
</dbReference>
<evidence type="ECO:0000313" key="2">
    <source>
        <dbReference type="EMBL" id="OAI13523.1"/>
    </source>
</evidence>
<proteinExistence type="predicted"/>
<name>A0A177PFJ0_9GAMM</name>
<dbReference type="EMBL" id="LUUJ01000098">
    <property type="protein sequence ID" value="OAI13523.1"/>
    <property type="molecule type" value="Genomic_DNA"/>
</dbReference>
<keyword evidence="4" id="KW-1185">Reference proteome</keyword>
<dbReference type="OrthoDB" id="9780267at2"/>
<feature type="transmembrane region" description="Helical" evidence="1">
    <location>
        <begin position="21"/>
        <end position="43"/>
    </location>
</feature>
<dbReference type="RefSeq" id="WP_064025822.1">
    <property type="nucleotide sequence ID" value="NZ_CP023669.1"/>
</dbReference>
<keyword evidence="1" id="KW-0812">Transmembrane</keyword>
<protein>
    <recommendedName>
        <fullName evidence="6">DUF502 domain-containing protein</fullName>
    </recommendedName>
</protein>
<dbReference type="Proteomes" id="UP000077857">
    <property type="component" value="Unassembled WGS sequence"/>
</dbReference>
<evidence type="ECO:0000313" key="5">
    <source>
        <dbReference type="Proteomes" id="UP000077857"/>
    </source>
</evidence>
<sequence>MSQQPNPQTLIRQSLALVKTSFNHVLIGILAVLPVYIVVQIFVWLVDFVLQTVFDIRGWIGHYWLAAVVFAAVYALLAYIGNEIAKHRQSLVISIFDMLIERVPFLRGVYRVSKKVIEMFRGQGDNRIREVVYVEYPKDGVWVPAYVTNREGNRYVLYIPTSPNPTNGFTVIVDESKVVKSELNLEDVTSFVVSIGSDFPKSHESLSLPR</sequence>
<reference evidence="2 5" key="2">
    <citation type="submission" date="2016-03" db="EMBL/GenBank/DDBJ databases">
        <authorList>
            <person name="Ploux O."/>
        </authorList>
    </citation>
    <scope>NUCLEOTIDE SEQUENCE [LARGE SCALE GENOMIC DNA]</scope>
    <source>
        <strain evidence="2 5">R-45378</strain>
    </source>
</reference>
<keyword evidence="1" id="KW-0472">Membrane</keyword>
<dbReference type="Proteomes" id="UP000077734">
    <property type="component" value="Unassembled WGS sequence"/>
</dbReference>
<dbReference type="PANTHER" id="PTHR31876">
    <property type="entry name" value="COV-LIKE PROTEIN 1"/>
    <property type="match status" value="1"/>
</dbReference>
<feature type="transmembrane region" description="Helical" evidence="1">
    <location>
        <begin position="63"/>
        <end position="81"/>
    </location>
</feature>
<comment type="caution">
    <text evidence="2">The sequence shown here is derived from an EMBL/GenBank/DDBJ whole genome shotgun (WGS) entry which is preliminary data.</text>
</comment>
<dbReference type="PANTHER" id="PTHR31876:SF26">
    <property type="entry name" value="PROTEIN LIKE COV 2"/>
    <property type="match status" value="1"/>
</dbReference>
<dbReference type="InterPro" id="IPR007462">
    <property type="entry name" value="COV1-like"/>
</dbReference>
<organism evidence="2 5">
    <name type="scientific">Methylomonas koyamae</name>
    <dbReference type="NCBI Taxonomy" id="702114"/>
    <lineage>
        <taxon>Bacteria</taxon>
        <taxon>Pseudomonadati</taxon>
        <taxon>Pseudomonadota</taxon>
        <taxon>Gammaproteobacteria</taxon>
        <taxon>Methylococcales</taxon>
        <taxon>Methylococcaceae</taxon>
        <taxon>Methylomonas</taxon>
    </lineage>
</organism>
<evidence type="ECO:0000313" key="4">
    <source>
        <dbReference type="Proteomes" id="UP000077734"/>
    </source>
</evidence>
<accession>A0A177PFJ0</accession>
<dbReference type="KEGG" id="mko:MKLM6_3391"/>
<gene>
    <name evidence="3" type="ORF">A1356_07625</name>
    <name evidence="2" type="ORF">A1507_01475</name>
</gene>
<dbReference type="AlphaFoldDB" id="A0A177PFJ0"/>
<dbReference type="Pfam" id="PF04367">
    <property type="entry name" value="DUF502"/>
    <property type="match status" value="1"/>
</dbReference>
<keyword evidence="1" id="KW-1133">Transmembrane helix</keyword>
<evidence type="ECO:0008006" key="6">
    <source>
        <dbReference type="Google" id="ProtNLM"/>
    </source>
</evidence>